<keyword evidence="10" id="KW-1185">Reference proteome</keyword>
<dbReference type="InterPro" id="IPR027417">
    <property type="entry name" value="P-loop_NTPase"/>
</dbReference>
<evidence type="ECO:0000256" key="4">
    <source>
        <dbReference type="ARBA" id="ARBA00022741"/>
    </source>
</evidence>
<dbReference type="GO" id="GO:0043190">
    <property type="term" value="C:ATP-binding cassette (ABC) transporter complex"/>
    <property type="evidence" value="ECO:0007669"/>
    <property type="project" value="TreeGrafter"/>
</dbReference>
<evidence type="ECO:0000259" key="8">
    <source>
        <dbReference type="PROSITE" id="PS50893"/>
    </source>
</evidence>
<evidence type="ECO:0000256" key="6">
    <source>
        <dbReference type="ARBA" id="ARBA00022967"/>
    </source>
</evidence>
<dbReference type="Pfam" id="PF00005">
    <property type="entry name" value="ABC_tran"/>
    <property type="match status" value="1"/>
</dbReference>
<dbReference type="PROSITE" id="PS00211">
    <property type="entry name" value="ABC_TRANSPORTER_1"/>
    <property type="match status" value="1"/>
</dbReference>
<accession>Q0A710</accession>
<gene>
    <name evidence="9" type="ordered locus">Mlg_2035</name>
</gene>
<dbReference type="Gene3D" id="3.40.50.300">
    <property type="entry name" value="P-loop containing nucleotide triphosphate hydrolases"/>
    <property type="match status" value="1"/>
</dbReference>
<organism evidence="9 10">
    <name type="scientific">Alkalilimnicola ehrlichii (strain ATCC BAA-1101 / DSM 17681 / MLHE-1)</name>
    <dbReference type="NCBI Taxonomy" id="187272"/>
    <lineage>
        <taxon>Bacteria</taxon>
        <taxon>Pseudomonadati</taxon>
        <taxon>Pseudomonadota</taxon>
        <taxon>Gammaproteobacteria</taxon>
        <taxon>Chromatiales</taxon>
        <taxon>Ectothiorhodospiraceae</taxon>
        <taxon>Alkalilimnicola</taxon>
    </lineage>
</organism>
<dbReference type="InterPro" id="IPR003593">
    <property type="entry name" value="AAA+_ATPase"/>
</dbReference>
<keyword evidence="6" id="KW-1278">Translocase</keyword>
<evidence type="ECO:0000256" key="7">
    <source>
        <dbReference type="ARBA" id="ARBA00023136"/>
    </source>
</evidence>
<name>Q0A710_ALKEH</name>
<evidence type="ECO:0000256" key="3">
    <source>
        <dbReference type="ARBA" id="ARBA00022475"/>
    </source>
</evidence>
<evidence type="ECO:0000313" key="10">
    <source>
        <dbReference type="Proteomes" id="UP000001962"/>
    </source>
</evidence>
<dbReference type="SUPFAM" id="SSF52540">
    <property type="entry name" value="P-loop containing nucleoside triphosphate hydrolases"/>
    <property type="match status" value="1"/>
</dbReference>
<reference evidence="10" key="1">
    <citation type="submission" date="2006-08" db="EMBL/GenBank/DDBJ databases">
        <title>Complete sequence of Alkalilimnicola ehrilichei MLHE-1.</title>
        <authorList>
            <person name="Copeland A."/>
            <person name="Lucas S."/>
            <person name="Lapidus A."/>
            <person name="Barry K."/>
            <person name="Detter J.C."/>
            <person name="Glavina del Rio T."/>
            <person name="Hammon N."/>
            <person name="Israni S."/>
            <person name="Dalin E."/>
            <person name="Tice H."/>
            <person name="Pitluck S."/>
            <person name="Sims D."/>
            <person name="Brettin T."/>
            <person name="Bruce D."/>
            <person name="Han C."/>
            <person name="Tapia R."/>
            <person name="Gilna P."/>
            <person name="Schmutz J."/>
            <person name="Larimer F."/>
            <person name="Land M."/>
            <person name="Hauser L."/>
            <person name="Kyrpides N."/>
            <person name="Mikhailova N."/>
            <person name="Oremland R.S."/>
            <person name="Hoeft S.E."/>
            <person name="Switzer-Blum J."/>
            <person name="Kulp T."/>
            <person name="King G."/>
            <person name="Tabita R."/>
            <person name="Witte B."/>
            <person name="Santini J.M."/>
            <person name="Basu P."/>
            <person name="Hollibaugh J.T."/>
            <person name="Xie G."/>
            <person name="Stolz J.F."/>
            <person name="Richardson P."/>
        </authorList>
    </citation>
    <scope>NUCLEOTIDE SEQUENCE [LARGE SCALE GENOMIC DNA]</scope>
    <source>
        <strain evidence="10">ATCC BAA-1101 / DSM 17681 / MLHE-1</strain>
    </source>
</reference>
<evidence type="ECO:0000256" key="1">
    <source>
        <dbReference type="ARBA" id="ARBA00004202"/>
    </source>
</evidence>
<dbReference type="InterPro" id="IPR003439">
    <property type="entry name" value="ABC_transporter-like_ATP-bd"/>
</dbReference>
<proteinExistence type="predicted"/>
<dbReference type="PANTHER" id="PTHR43553:SF27">
    <property type="entry name" value="ENERGY-COUPLING FACTOR TRANSPORTER ATP-BINDING PROTEIN ECFA2"/>
    <property type="match status" value="1"/>
</dbReference>
<dbReference type="eggNOG" id="COG1122">
    <property type="taxonomic scope" value="Bacteria"/>
</dbReference>
<keyword evidence="7" id="KW-0472">Membrane</keyword>
<comment type="subcellular location">
    <subcellularLocation>
        <location evidence="1">Cell membrane</location>
        <topology evidence="1">Peripheral membrane protein</topology>
    </subcellularLocation>
</comment>
<dbReference type="EMBL" id="CP000453">
    <property type="protein sequence ID" value="ABI57377.1"/>
    <property type="molecule type" value="Genomic_DNA"/>
</dbReference>
<dbReference type="GO" id="GO:0042626">
    <property type="term" value="F:ATPase-coupled transmembrane transporter activity"/>
    <property type="evidence" value="ECO:0007669"/>
    <property type="project" value="TreeGrafter"/>
</dbReference>
<dbReference type="InterPro" id="IPR015856">
    <property type="entry name" value="ABC_transpr_CbiO/EcfA_su"/>
</dbReference>
<keyword evidence="4" id="KW-0547">Nucleotide-binding</keyword>
<evidence type="ECO:0000256" key="5">
    <source>
        <dbReference type="ARBA" id="ARBA00022840"/>
    </source>
</evidence>
<dbReference type="PANTHER" id="PTHR43553">
    <property type="entry name" value="HEAVY METAL TRANSPORTER"/>
    <property type="match status" value="1"/>
</dbReference>
<evidence type="ECO:0000313" key="9">
    <source>
        <dbReference type="EMBL" id="ABI57377.1"/>
    </source>
</evidence>
<keyword evidence="2" id="KW-0813">Transport</keyword>
<dbReference type="AlphaFoldDB" id="Q0A710"/>
<feature type="domain" description="ABC transporter" evidence="8">
    <location>
        <begin position="17"/>
        <end position="250"/>
    </location>
</feature>
<dbReference type="RefSeq" id="WP_011629771.1">
    <property type="nucleotide sequence ID" value="NC_008340.1"/>
</dbReference>
<dbReference type="HOGENOM" id="CLU_000604_1_22_6"/>
<dbReference type="PROSITE" id="PS50893">
    <property type="entry name" value="ABC_TRANSPORTER_2"/>
    <property type="match status" value="1"/>
</dbReference>
<dbReference type="InterPro" id="IPR050095">
    <property type="entry name" value="ECF_ABC_transporter_ATP-bd"/>
</dbReference>
<sequence length="252" mass="27662">MSADHHPGTDPTSQTLYALTGVAVRYPGGRVALREVDLQITAGERIVLLGTNGCGKSTLLKVLNGLIPPCEGRLCFEGKRMGPALRDRDWERAFRRRVALMFQHPEAMLFNPTVAEEIAYGLGHLTRESRRRRCQTWANRLGLAHLLDAPPSQLSGGEKQRLCLACLLAPEPEVLLLDEPTANLDPRTTGWLLEWLATQAMTTVVATHYLPSASDLGERAIVLGEDHRVVFDGPVKAALADRALLLANNLAY</sequence>
<dbReference type="Proteomes" id="UP000001962">
    <property type="component" value="Chromosome"/>
</dbReference>
<dbReference type="OrthoDB" id="9780942at2"/>
<evidence type="ECO:0000256" key="2">
    <source>
        <dbReference type="ARBA" id="ARBA00022448"/>
    </source>
</evidence>
<dbReference type="GO" id="GO:0016887">
    <property type="term" value="F:ATP hydrolysis activity"/>
    <property type="evidence" value="ECO:0007669"/>
    <property type="project" value="InterPro"/>
</dbReference>
<keyword evidence="5" id="KW-0067">ATP-binding</keyword>
<dbReference type="InterPro" id="IPR017871">
    <property type="entry name" value="ABC_transporter-like_CS"/>
</dbReference>
<protein>
    <submittedName>
        <fullName evidence="9">ABC transporter related protein</fullName>
    </submittedName>
</protein>
<dbReference type="CDD" id="cd03225">
    <property type="entry name" value="ABC_cobalt_CbiO_domain1"/>
    <property type="match status" value="1"/>
</dbReference>
<dbReference type="GO" id="GO:0005524">
    <property type="term" value="F:ATP binding"/>
    <property type="evidence" value="ECO:0007669"/>
    <property type="project" value="UniProtKB-KW"/>
</dbReference>
<keyword evidence="3" id="KW-1003">Cell membrane</keyword>
<dbReference type="KEGG" id="aeh:Mlg_2035"/>
<dbReference type="SMART" id="SM00382">
    <property type="entry name" value="AAA"/>
    <property type="match status" value="1"/>
</dbReference>